<feature type="region of interest" description="Disordered" evidence="2">
    <location>
        <begin position="355"/>
        <end position="388"/>
    </location>
</feature>
<dbReference type="Pfam" id="PF00432">
    <property type="entry name" value="Prenyltrans"/>
    <property type="match status" value="1"/>
</dbReference>
<dbReference type="GO" id="GO:0003824">
    <property type="term" value="F:catalytic activity"/>
    <property type="evidence" value="ECO:0007669"/>
    <property type="project" value="InterPro"/>
</dbReference>
<dbReference type="EMBL" id="VKHT01000355">
    <property type="protein sequence ID" value="MBB0244960.1"/>
    <property type="molecule type" value="Genomic_DNA"/>
</dbReference>
<dbReference type="InterPro" id="IPR001330">
    <property type="entry name" value="Prenyltrans"/>
</dbReference>
<feature type="domain" description="Prenyltransferase alpha-alpha toroid" evidence="5">
    <location>
        <begin position="71"/>
        <end position="175"/>
    </location>
</feature>
<dbReference type="AlphaFoldDB" id="A0A7W3Y249"/>
<keyword evidence="4" id="KW-0732">Signal</keyword>
<dbReference type="InterPro" id="IPR008930">
    <property type="entry name" value="Terpenoid_cyclase/PrenylTrfase"/>
</dbReference>
<sequence>MTPLRGATALAGAALLLLGPVPAAGADDATASPTPPADEGLYGESDPSWDGVWRQSLAMLALEAAGEPVPPAAVTWLLGQQCPEGGFPAYLPEPGAACDGEPAVDTNATGMAVQALAAAAEEDAAAEAVLDSAVEWLLSARNEDGGWAYAPGGESDANSTAVALSALYAVGAEPAEVEAAEEALLAFRLGCEAPEADRGAFVWQPEEDGSRYANELATVDAVLALAPAAGDRTPDGPPAAPACEGDPGNASAVEPAEAAEDGLAWLLSRVTEGGGWVRSPFDDSPMPGPTARVAHGLAAGGWTEEARAVLAPTAGEVSDEDGPYGGTGTVAELILALEAVGDDPTDFGGVDLTARLLASGPDPDAPATEPEDRGDGDAAAGEADAEDSGGGLNSLWFLGALLLAGVGVGLLAALRRGGRTTGGTTGNDGEDGAGATKAEDGGPTDTGEPRT</sequence>
<evidence type="ECO:0000256" key="4">
    <source>
        <dbReference type="SAM" id="SignalP"/>
    </source>
</evidence>
<dbReference type="Proteomes" id="UP000538929">
    <property type="component" value="Unassembled WGS sequence"/>
</dbReference>
<evidence type="ECO:0000256" key="1">
    <source>
        <dbReference type="ARBA" id="ARBA00022737"/>
    </source>
</evidence>
<feature type="chain" id="PRO_5038799633" description="Prenyltransferase alpha-alpha toroid domain-containing protein" evidence="4">
    <location>
        <begin position="26"/>
        <end position="451"/>
    </location>
</feature>
<feature type="region of interest" description="Disordered" evidence="2">
    <location>
        <begin position="25"/>
        <end position="47"/>
    </location>
</feature>
<keyword evidence="3" id="KW-1133">Transmembrane helix</keyword>
<evidence type="ECO:0000256" key="3">
    <source>
        <dbReference type="SAM" id="Phobius"/>
    </source>
</evidence>
<evidence type="ECO:0000259" key="5">
    <source>
        <dbReference type="Pfam" id="PF00432"/>
    </source>
</evidence>
<dbReference type="CDD" id="cd00688">
    <property type="entry name" value="ISOPREN_C2_like"/>
    <property type="match status" value="1"/>
</dbReference>
<dbReference type="SUPFAM" id="SSF48239">
    <property type="entry name" value="Terpenoid cyclases/Protein prenyltransferases"/>
    <property type="match status" value="1"/>
</dbReference>
<evidence type="ECO:0000313" key="7">
    <source>
        <dbReference type="Proteomes" id="UP000538929"/>
    </source>
</evidence>
<evidence type="ECO:0000256" key="2">
    <source>
        <dbReference type="SAM" id="MobiDB-lite"/>
    </source>
</evidence>
<feature type="region of interest" description="Disordered" evidence="2">
    <location>
        <begin position="417"/>
        <end position="451"/>
    </location>
</feature>
<proteinExistence type="predicted"/>
<comment type="caution">
    <text evidence="6">The sequence shown here is derived from an EMBL/GenBank/DDBJ whole genome shotgun (WGS) entry which is preliminary data.</text>
</comment>
<keyword evidence="3" id="KW-0472">Membrane</keyword>
<keyword evidence="7" id="KW-1185">Reference proteome</keyword>
<protein>
    <recommendedName>
        <fullName evidence="5">Prenyltransferase alpha-alpha toroid domain-containing protein</fullName>
    </recommendedName>
</protein>
<feature type="transmembrane region" description="Helical" evidence="3">
    <location>
        <begin position="395"/>
        <end position="414"/>
    </location>
</feature>
<feature type="signal peptide" evidence="4">
    <location>
        <begin position="1"/>
        <end position="25"/>
    </location>
</feature>
<feature type="region of interest" description="Disordered" evidence="2">
    <location>
        <begin position="231"/>
        <end position="251"/>
    </location>
</feature>
<gene>
    <name evidence="6" type="ORF">FNQ90_12795</name>
</gene>
<dbReference type="RefSeq" id="WP_182606510.1">
    <property type="nucleotide sequence ID" value="NZ_VKHT01000355.1"/>
</dbReference>
<dbReference type="Gene3D" id="1.50.10.20">
    <property type="match status" value="2"/>
</dbReference>
<keyword evidence="3" id="KW-0812">Transmembrane</keyword>
<reference evidence="7" key="1">
    <citation type="submission" date="2019-10" db="EMBL/GenBank/DDBJ databases">
        <title>Streptomyces sp. nov., a novel actinobacterium isolated from alkaline environment.</title>
        <authorList>
            <person name="Golinska P."/>
        </authorList>
    </citation>
    <scope>NUCLEOTIDE SEQUENCE [LARGE SCALE GENOMIC DNA]</scope>
    <source>
        <strain evidence="7">DSM 42118</strain>
    </source>
</reference>
<organism evidence="6 7">
    <name type="scientific">Streptomyces alkaliphilus</name>
    <dbReference type="NCBI Taxonomy" id="1472722"/>
    <lineage>
        <taxon>Bacteria</taxon>
        <taxon>Bacillati</taxon>
        <taxon>Actinomycetota</taxon>
        <taxon>Actinomycetes</taxon>
        <taxon>Kitasatosporales</taxon>
        <taxon>Streptomycetaceae</taxon>
        <taxon>Streptomyces</taxon>
    </lineage>
</organism>
<keyword evidence="1" id="KW-0677">Repeat</keyword>
<accession>A0A7W3Y249</accession>
<evidence type="ECO:0000313" key="6">
    <source>
        <dbReference type="EMBL" id="MBB0244960.1"/>
    </source>
</evidence>
<name>A0A7W3Y249_9ACTN</name>